<evidence type="ECO:0000256" key="2">
    <source>
        <dbReference type="ARBA" id="ARBA00022487"/>
    </source>
</evidence>
<evidence type="ECO:0000256" key="8">
    <source>
        <dbReference type="SAM" id="SignalP"/>
    </source>
</evidence>
<accession>A0A449II41</accession>
<dbReference type="EC" id="3.1.1.73" evidence="9"/>
<feature type="signal peptide" evidence="8">
    <location>
        <begin position="1"/>
        <end position="27"/>
    </location>
</feature>
<dbReference type="GO" id="GO:0046872">
    <property type="term" value="F:metal ion binding"/>
    <property type="evidence" value="ECO:0007669"/>
    <property type="project" value="UniProtKB-KW"/>
</dbReference>
<comment type="similarity">
    <text evidence="1">Belongs to the tannase family.</text>
</comment>
<keyword evidence="7" id="KW-1015">Disulfide bond</keyword>
<gene>
    <name evidence="9" type="ORF">NCTC10754_01720</name>
</gene>
<evidence type="ECO:0000256" key="1">
    <source>
        <dbReference type="ARBA" id="ARBA00006249"/>
    </source>
</evidence>
<keyword evidence="4 8" id="KW-0732">Signal</keyword>
<keyword evidence="3" id="KW-0479">Metal-binding</keyword>
<dbReference type="RefSeq" id="WP_133144198.1">
    <property type="nucleotide sequence ID" value="NZ_CAACYJ010000027.1"/>
</dbReference>
<dbReference type="PANTHER" id="PTHR33938">
    <property type="entry name" value="FERULOYL ESTERASE B-RELATED"/>
    <property type="match status" value="1"/>
</dbReference>
<dbReference type="SUPFAM" id="SSF53474">
    <property type="entry name" value="alpha/beta-Hydrolases"/>
    <property type="match status" value="1"/>
</dbReference>
<dbReference type="InterPro" id="IPR029058">
    <property type="entry name" value="AB_hydrolase_fold"/>
</dbReference>
<evidence type="ECO:0000256" key="5">
    <source>
        <dbReference type="ARBA" id="ARBA00022801"/>
    </source>
</evidence>
<evidence type="ECO:0000256" key="6">
    <source>
        <dbReference type="ARBA" id="ARBA00022837"/>
    </source>
</evidence>
<name>A0A449II41_PSEFR</name>
<sequence length="583" mass="62144">MIALQTLRRLFLGSTVLLLQLPNLAQAETPIAALPVVKPAISCAALTRVDLQAIGGKGSQVLSASETTSNGVTACEVQGTLAPSIGFKVMLPTHTWTQRYLQVGCGGLCGRISLQVGAAEGCAPLNSGGFVLAATDRGHEGMDNSWGNDAQKRADFAHRGVHLTALAAKQLIGAYYGQQPAYAYFTGCSDGGREALIEAQRYPDDFNGIIAGAPALNFLVQNSIYHAWQARANQDGEGKAILVASRLPILHKAVLQQCDALDGQVDGLISDPRACRFDPATVQCKASATDTSDCLSAREVDAARSLYDGPRDPATGERLTIAGPQPGSELAWAGVFVPDSVDQPINSEKMALDVLRNLAFERNPGADYSLADVKFDRSTLDQLRALHPLYDATNPDLSAFADRGGKLILWHGWADQHISPLNTIAYHQAVQVQMGKSKAESFERLYLLPGVYHCGGGEGPSLLDLLTPMMSWVEKGQAPAAIVTLQASSKQAAASEFGAPTNLPGRAAADQKPSMMAPRSVAQDPANDGRTRLVFPYPDVAVYDGKGDVKSADSYVRSPNAVDEKTPQWLGSDFFTPYAPLQR</sequence>
<dbReference type="PANTHER" id="PTHR33938:SF15">
    <property type="entry name" value="FERULOYL ESTERASE B-RELATED"/>
    <property type="match status" value="1"/>
</dbReference>
<evidence type="ECO:0000256" key="7">
    <source>
        <dbReference type="ARBA" id="ARBA00023157"/>
    </source>
</evidence>
<dbReference type="Gene3D" id="3.40.50.1820">
    <property type="entry name" value="alpha/beta hydrolase"/>
    <property type="match status" value="1"/>
</dbReference>
<keyword evidence="5 9" id="KW-0378">Hydrolase</keyword>
<dbReference type="InterPro" id="IPR011118">
    <property type="entry name" value="Tannase/feruloyl_esterase"/>
</dbReference>
<evidence type="ECO:0000256" key="4">
    <source>
        <dbReference type="ARBA" id="ARBA00022729"/>
    </source>
</evidence>
<evidence type="ECO:0000313" key="10">
    <source>
        <dbReference type="Proteomes" id="UP000330809"/>
    </source>
</evidence>
<keyword evidence="2" id="KW-0719">Serine esterase</keyword>
<protein>
    <submittedName>
        <fullName evidence="9">Feruloyl esterase</fullName>
        <ecNumber evidence="9">3.1.1.73</ecNumber>
    </submittedName>
</protein>
<dbReference type="Proteomes" id="UP000330809">
    <property type="component" value="Unassembled WGS sequence"/>
</dbReference>
<organism evidence="9 10">
    <name type="scientific">Pseudomonas fragi</name>
    <dbReference type="NCBI Taxonomy" id="296"/>
    <lineage>
        <taxon>Bacteria</taxon>
        <taxon>Pseudomonadati</taxon>
        <taxon>Pseudomonadota</taxon>
        <taxon>Gammaproteobacteria</taxon>
        <taxon>Pseudomonadales</taxon>
        <taxon>Pseudomonadaceae</taxon>
        <taxon>Pseudomonas</taxon>
    </lineage>
</organism>
<reference evidence="9 10" key="1">
    <citation type="submission" date="2019-02" db="EMBL/GenBank/DDBJ databases">
        <authorList>
            <consortium name="Pathogen Informatics"/>
        </authorList>
    </citation>
    <scope>NUCLEOTIDE SEQUENCE [LARGE SCALE GENOMIC DNA]</scope>
    <source>
        <strain evidence="9 10">3012STDY7103891</strain>
    </source>
</reference>
<keyword evidence="6" id="KW-0106">Calcium</keyword>
<dbReference type="GO" id="GO:0030600">
    <property type="term" value="F:feruloyl esterase activity"/>
    <property type="evidence" value="ECO:0007669"/>
    <property type="project" value="UniProtKB-EC"/>
</dbReference>
<feature type="chain" id="PRO_5019328163" evidence="8">
    <location>
        <begin position="28"/>
        <end position="583"/>
    </location>
</feature>
<dbReference type="EMBL" id="CAACYJ010000027">
    <property type="protein sequence ID" value="VFB19138.1"/>
    <property type="molecule type" value="Genomic_DNA"/>
</dbReference>
<evidence type="ECO:0000313" key="9">
    <source>
        <dbReference type="EMBL" id="VFB19138.1"/>
    </source>
</evidence>
<proteinExistence type="inferred from homology"/>
<dbReference type="AlphaFoldDB" id="A0A449II41"/>
<evidence type="ECO:0000256" key="3">
    <source>
        <dbReference type="ARBA" id="ARBA00022723"/>
    </source>
</evidence>
<dbReference type="Pfam" id="PF07519">
    <property type="entry name" value="Tannase"/>
    <property type="match status" value="1"/>
</dbReference>